<proteinExistence type="predicted"/>
<feature type="transmembrane region" description="Helical" evidence="1">
    <location>
        <begin position="73"/>
        <end position="92"/>
    </location>
</feature>
<protein>
    <submittedName>
        <fullName evidence="2">Uncharacterized protein</fullName>
    </submittedName>
</protein>
<reference evidence="2 4" key="1">
    <citation type="submission" date="2019-03" db="EMBL/GenBank/DDBJ databases">
        <title>Genomic Encyclopedia of Archaeal and Bacterial Type Strains, Phase II (KMG-II): from individual species to whole genera.</title>
        <authorList>
            <person name="Goeker M."/>
        </authorList>
    </citation>
    <scope>NUCLEOTIDE SEQUENCE [LARGE SCALE GENOMIC DNA]</scope>
    <source>
        <strain evidence="2 4">DSM 28323</strain>
    </source>
</reference>
<dbReference type="Proteomes" id="UP000295741">
    <property type="component" value="Unassembled WGS sequence"/>
</dbReference>
<sequence>MRLIFTFYRSFLFASLLMTAICITVFWKNGIESFMAIFWFKIAATCLLYYFVNTYKAKEFYYYQNLGISKQKLWTVSLGFDFLIFIISLIVIHKMK</sequence>
<gene>
    <name evidence="3" type="ORF">BC659_3084</name>
    <name evidence="2" type="ORF">BC659_3326</name>
</gene>
<evidence type="ECO:0000256" key="1">
    <source>
        <dbReference type="SAM" id="Phobius"/>
    </source>
</evidence>
<accession>A0A4R6IN87</accession>
<keyword evidence="4" id="KW-1185">Reference proteome</keyword>
<feature type="transmembrane region" description="Helical" evidence="1">
    <location>
        <begin position="33"/>
        <end position="52"/>
    </location>
</feature>
<feature type="transmembrane region" description="Helical" evidence="1">
    <location>
        <begin position="7"/>
        <end position="27"/>
    </location>
</feature>
<organism evidence="2 4">
    <name type="scientific">Sediminibacterium goheungense</name>
    <dbReference type="NCBI Taxonomy" id="1086393"/>
    <lineage>
        <taxon>Bacteria</taxon>
        <taxon>Pseudomonadati</taxon>
        <taxon>Bacteroidota</taxon>
        <taxon>Chitinophagia</taxon>
        <taxon>Chitinophagales</taxon>
        <taxon>Chitinophagaceae</taxon>
        <taxon>Sediminibacterium</taxon>
    </lineage>
</organism>
<keyword evidence="1" id="KW-1133">Transmembrane helix</keyword>
<evidence type="ECO:0000313" key="4">
    <source>
        <dbReference type="Proteomes" id="UP000295741"/>
    </source>
</evidence>
<keyword evidence="1" id="KW-0472">Membrane</keyword>
<dbReference type="EMBL" id="SNWP01000016">
    <property type="protein sequence ID" value="TDO23466.1"/>
    <property type="molecule type" value="Genomic_DNA"/>
</dbReference>
<evidence type="ECO:0000313" key="3">
    <source>
        <dbReference type="EMBL" id="TDO25069.1"/>
    </source>
</evidence>
<dbReference type="EMBL" id="SNWP01000014">
    <property type="protein sequence ID" value="TDO25069.1"/>
    <property type="molecule type" value="Genomic_DNA"/>
</dbReference>
<keyword evidence="1" id="KW-0812">Transmembrane</keyword>
<evidence type="ECO:0000313" key="2">
    <source>
        <dbReference type="EMBL" id="TDO23466.1"/>
    </source>
</evidence>
<comment type="caution">
    <text evidence="2">The sequence shown here is derived from an EMBL/GenBank/DDBJ whole genome shotgun (WGS) entry which is preliminary data.</text>
</comment>
<name>A0A4R6IN87_9BACT</name>
<dbReference type="AlphaFoldDB" id="A0A4R6IN87"/>